<dbReference type="GO" id="GO:0007165">
    <property type="term" value="P:signal transduction"/>
    <property type="evidence" value="ECO:0007669"/>
    <property type="project" value="TreeGrafter"/>
</dbReference>
<dbReference type="GO" id="GO:0030288">
    <property type="term" value="C:outer membrane-bounded periplasmic space"/>
    <property type="evidence" value="ECO:0007669"/>
    <property type="project" value="TreeGrafter"/>
</dbReference>
<dbReference type="Pfam" id="PF03572">
    <property type="entry name" value="Peptidase_S41"/>
    <property type="match status" value="1"/>
</dbReference>
<dbReference type="InterPro" id="IPR029045">
    <property type="entry name" value="ClpP/crotonase-like_dom_sf"/>
</dbReference>
<dbReference type="FunFam" id="2.30.42.10:FF:000063">
    <property type="entry name" value="Peptidase, S41 family"/>
    <property type="match status" value="1"/>
</dbReference>
<evidence type="ECO:0000313" key="8">
    <source>
        <dbReference type="Proteomes" id="UP001163687"/>
    </source>
</evidence>
<dbReference type="InterPro" id="IPR055210">
    <property type="entry name" value="CtpA/B_N"/>
</dbReference>
<comment type="similarity">
    <text evidence="1 5">Belongs to the peptidase S41A family.</text>
</comment>
<dbReference type="Pfam" id="PF01471">
    <property type="entry name" value="PG_binding_1"/>
    <property type="match status" value="1"/>
</dbReference>
<dbReference type="CDD" id="cd06782">
    <property type="entry name" value="cpPDZ_CPP-like"/>
    <property type="match status" value="1"/>
</dbReference>
<dbReference type="InterPro" id="IPR041489">
    <property type="entry name" value="PDZ_6"/>
</dbReference>
<evidence type="ECO:0000256" key="3">
    <source>
        <dbReference type="ARBA" id="ARBA00022801"/>
    </source>
</evidence>
<dbReference type="AlphaFoldDB" id="A0AA35CNL7"/>
<dbReference type="InterPro" id="IPR036365">
    <property type="entry name" value="PGBD-like_sf"/>
</dbReference>
<dbReference type="SMART" id="SM00228">
    <property type="entry name" value="PDZ"/>
    <property type="match status" value="1"/>
</dbReference>
<organism evidence="7 8">
    <name type="scientific">Caldinitratiruptor microaerophilus</name>
    <dbReference type="NCBI Taxonomy" id="671077"/>
    <lineage>
        <taxon>Bacteria</taxon>
        <taxon>Bacillati</taxon>
        <taxon>Bacillota</taxon>
        <taxon>Clostridia</taxon>
        <taxon>Eubacteriales</taxon>
        <taxon>Symbiobacteriaceae</taxon>
        <taxon>Caldinitratiruptor</taxon>
    </lineage>
</organism>
<keyword evidence="4 5" id="KW-0720">Serine protease</keyword>
<dbReference type="InterPro" id="IPR002477">
    <property type="entry name" value="Peptidoglycan-bd-like"/>
</dbReference>
<gene>
    <name evidence="7" type="ORF">caldi_28840</name>
</gene>
<sequence>MQRRSAVRWAAVTLLVILSLGFATNLRAAGLPAPAATLQAIIGLVESYYRRPVAADDLWRGAIRGALEELGDPYTSYMEPDEFKAFQDDLEGRLVGIGITIEAVGRYITVVSPIKGSPAEKAGLKAGDRILEADGESLVGVSPSEAADRIRGEAGTRVTLKIERPSEGRVFEVTVTRAPVQIPAVEAEPLGGGIGLIRIHSFSEVMPERFDEAYRELAAAGLRGLIVDLRNNPGGLLDSAVELAGRFIRQGEPVVREVGQDGRQEVLRSRGAREPVRVPVVVLVNEGSASASEIFAGALQDYGIATLVGTRTFGKGSIQRLFDVPGGGVLKLTVAEYRTPKGRVVDGQGLVPDVEVKPLQPDPERTRPLTFTRVLGRRVVGLDVLAVQQRLNDLGFPRIAEDGVYGPATEAAVRAFQQAAGLPVTGTVDEATLRALEGRVAQYAHDLAARDVQKEKAVEILRQKIAGSAA</sequence>
<dbReference type="GO" id="GO:0008236">
    <property type="term" value="F:serine-type peptidase activity"/>
    <property type="evidence" value="ECO:0007669"/>
    <property type="project" value="UniProtKB-KW"/>
</dbReference>
<accession>A0AA35CNL7</accession>
<dbReference type="SUPFAM" id="SSF50156">
    <property type="entry name" value="PDZ domain-like"/>
    <property type="match status" value="1"/>
</dbReference>
<evidence type="ECO:0000259" key="6">
    <source>
        <dbReference type="PROSITE" id="PS50106"/>
    </source>
</evidence>
<dbReference type="Gene3D" id="3.90.226.10">
    <property type="entry name" value="2-enoyl-CoA Hydratase, Chain A, domain 1"/>
    <property type="match status" value="1"/>
</dbReference>
<dbReference type="PANTHER" id="PTHR32060:SF30">
    <property type="entry name" value="CARBOXY-TERMINAL PROCESSING PROTEASE CTPA"/>
    <property type="match status" value="1"/>
</dbReference>
<keyword evidence="8" id="KW-1185">Reference proteome</keyword>
<dbReference type="Gene3D" id="3.30.750.44">
    <property type="match status" value="1"/>
</dbReference>
<dbReference type="EMBL" id="AP025628">
    <property type="protein sequence ID" value="BDG61794.1"/>
    <property type="molecule type" value="Genomic_DNA"/>
</dbReference>
<keyword evidence="3 5" id="KW-0378">Hydrolase</keyword>
<dbReference type="SUPFAM" id="SSF47090">
    <property type="entry name" value="PGBD-like"/>
    <property type="match status" value="1"/>
</dbReference>
<dbReference type="Pfam" id="PF22694">
    <property type="entry name" value="CtpB_N-like"/>
    <property type="match status" value="1"/>
</dbReference>
<protein>
    <recommendedName>
        <fullName evidence="6">PDZ domain-containing protein</fullName>
    </recommendedName>
</protein>
<dbReference type="Gene3D" id="2.30.42.10">
    <property type="match status" value="1"/>
</dbReference>
<feature type="domain" description="PDZ" evidence="6">
    <location>
        <begin position="83"/>
        <end position="151"/>
    </location>
</feature>
<evidence type="ECO:0000256" key="2">
    <source>
        <dbReference type="ARBA" id="ARBA00022670"/>
    </source>
</evidence>
<dbReference type="SUPFAM" id="SSF52096">
    <property type="entry name" value="ClpP/crotonase"/>
    <property type="match status" value="1"/>
</dbReference>
<dbReference type="InterPro" id="IPR001478">
    <property type="entry name" value="PDZ"/>
</dbReference>
<dbReference type="CDD" id="cd07560">
    <property type="entry name" value="Peptidase_S41_CPP"/>
    <property type="match status" value="1"/>
</dbReference>
<dbReference type="InterPro" id="IPR036366">
    <property type="entry name" value="PGBDSf"/>
</dbReference>
<dbReference type="InterPro" id="IPR005151">
    <property type="entry name" value="Tail-specific_protease"/>
</dbReference>
<dbReference type="PROSITE" id="PS50106">
    <property type="entry name" value="PDZ"/>
    <property type="match status" value="1"/>
</dbReference>
<dbReference type="InterPro" id="IPR036034">
    <property type="entry name" value="PDZ_sf"/>
</dbReference>
<proteinExistence type="inferred from homology"/>
<dbReference type="PANTHER" id="PTHR32060">
    <property type="entry name" value="TAIL-SPECIFIC PROTEASE"/>
    <property type="match status" value="1"/>
</dbReference>
<dbReference type="GO" id="GO:0006508">
    <property type="term" value="P:proteolysis"/>
    <property type="evidence" value="ECO:0007669"/>
    <property type="project" value="UniProtKB-KW"/>
</dbReference>
<dbReference type="NCBIfam" id="TIGR00225">
    <property type="entry name" value="prc"/>
    <property type="match status" value="1"/>
</dbReference>
<reference evidence="7" key="1">
    <citation type="submission" date="2022-03" db="EMBL/GenBank/DDBJ databases">
        <title>Complete genome sequence of Caldinitratiruptor microaerophilus.</title>
        <authorList>
            <person name="Mukaiyama R."/>
            <person name="Nishiyama T."/>
            <person name="Ueda K."/>
        </authorList>
    </citation>
    <scope>NUCLEOTIDE SEQUENCE</scope>
    <source>
        <strain evidence="7">JCM 16183</strain>
    </source>
</reference>
<evidence type="ECO:0000256" key="1">
    <source>
        <dbReference type="ARBA" id="ARBA00009179"/>
    </source>
</evidence>
<dbReference type="Pfam" id="PF17820">
    <property type="entry name" value="PDZ_6"/>
    <property type="match status" value="1"/>
</dbReference>
<dbReference type="RefSeq" id="WP_264842422.1">
    <property type="nucleotide sequence ID" value="NZ_AP025628.1"/>
</dbReference>
<dbReference type="KEGG" id="cmic:caldi_28840"/>
<dbReference type="SMART" id="SM00245">
    <property type="entry name" value="TSPc"/>
    <property type="match status" value="1"/>
</dbReference>
<keyword evidence="2 5" id="KW-0645">Protease</keyword>
<dbReference type="Gene3D" id="1.10.101.10">
    <property type="entry name" value="PGBD-like superfamily/PGBD"/>
    <property type="match status" value="1"/>
</dbReference>
<evidence type="ECO:0000256" key="5">
    <source>
        <dbReference type="RuleBase" id="RU004404"/>
    </source>
</evidence>
<evidence type="ECO:0000313" key="7">
    <source>
        <dbReference type="EMBL" id="BDG61794.1"/>
    </source>
</evidence>
<dbReference type="InterPro" id="IPR004447">
    <property type="entry name" value="Peptidase_S41A"/>
</dbReference>
<dbReference type="Proteomes" id="UP001163687">
    <property type="component" value="Chromosome"/>
</dbReference>
<name>A0AA35CNL7_9FIRM</name>
<evidence type="ECO:0000256" key="4">
    <source>
        <dbReference type="ARBA" id="ARBA00022825"/>
    </source>
</evidence>
<dbReference type="GO" id="GO:0004175">
    <property type="term" value="F:endopeptidase activity"/>
    <property type="evidence" value="ECO:0007669"/>
    <property type="project" value="TreeGrafter"/>
</dbReference>